<reference evidence="2" key="1">
    <citation type="submission" date="2022-08" db="EMBL/GenBank/DDBJ databases">
        <authorList>
            <person name="Marques A."/>
        </authorList>
    </citation>
    <scope>NUCLEOTIDE SEQUENCE</scope>
    <source>
        <strain evidence="2">RhyPub2mFocal</strain>
        <tissue evidence="2">Leaves</tissue>
    </source>
</reference>
<sequence length="261" mass="30476">MAGTNPSYSHVGASLVQRDAFISQQSLIEHPAVSICLLPFLDVWDVLSLGSCSKSLRGICESEETWKLLYMRRFDPLTLDELPKYYQASAYAKGWKTVYITKYMNLPAGISAIYIKCHHPMDGDFYPNHILPKIEYVKRLILSYEDVYFFFIRKELSVLINLLGLYYAFFCLGVSVEDINKDMVTRNVADKKVTLNWCWPSKHWNGFYMQEEKCTKVFSLKEIVERGMSFFYFLKYASKCPEFGRHEVTEVTVRFHQNDHL</sequence>
<gene>
    <name evidence="2" type="ORF">LUZ62_081875</name>
</gene>
<dbReference type="Gene3D" id="1.20.1280.50">
    <property type="match status" value="1"/>
</dbReference>
<evidence type="ECO:0000313" key="3">
    <source>
        <dbReference type="Proteomes" id="UP001140206"/>
    </source>
</evidence>
<comment type="caution">
    <text evidence="2">The sequence shown here is derived from an EMBL/GenBank/DDBJ whole genome shotgun (WGS) entry which is preliminary data.</text>
</comment>
<evidence type="ECO:0000313" key="2">
    <source>
        <dbReference type="EMBL" id="KAJ4747470.1"/>
    </source>
</evidence>
<proteinExistence type="predicted"/>
<feature type="transmembrane region" description="Helical" evidence="1">
    <location>
        <begin position="158"/>
        <end position="176"/>
    </location>
</feature>
<dbReference type="EMBL" id="JAMFTS010000005">
    <property type="protein sequence ID" value="KAJ4747470.1"/>
    <property type="molecule type" value="Genomic_DNA"/>
</dbReference>
<keyword evidence="1" id="KW-0812">Transmembrane</keyword>
<evidence type="ECO:0000256" key="1">
    <source>
        <dbReference type="SAM" id="Phobius"/>
    </source>
</evidence>
<keyword evidence="1" id="KW-1133">Transmembrane helix</keyword>
<dbReference type="SUPFAM" id="SSF81383">
    <property type="entry name" value="F-box domain"/>
    <property type="match status" value="1"/>
</dbReference>
<keyword evidence="1" id="KW-0472">Membrane</keyword>
<keyword evidence="3" id="KW-1185">Reference proteome</keyword>
<organism evidence="2 3">
    <name type="scientific">Rhynchospora pubera</name>
    <dbReference type="NCBI Taxonomy" id="906938"/>
    <lineage>
        <taxon>Eukaryota</taxon>
        <taxon>Viridiplantae</taxon>
        <taxon>Streptophyta</taxon>
        <taxon>Embryophyta</taxon>
        <taxon>Tracheophyta</taxon>
        <taxon>Spermatophyta</taxon>
        <taxon>Magnoliopsida</taxon>
        <taxon>Liliopsida</taxon>
        <taxon>Poales</taxon>
        <taxon>Cyperaceae</taxon>
        <taxon>Cyperoideae</taxon>
        <taxon>Rhynchosporeae</taxon>
        <taxon>Rhynchospora</taxon>
    </lineage>
</organism>
<protein>
    <submittedName>
        <fullName evidence="2">F-box domain containing protein</fullName>
    </submittedName>
</protein>
<dbReference type="InterPro" id="IPR036047">
    <property type="entry name" value="F-box-like_dom_sf"/>
</dbReference>
<dbReference type="Proteomes" id="UP001140206">
    <property type="component" value="Chromosome 5"/>
</dbReference>
<name>A0AAV8BW86_9POAL</name>
<dbReference type="AlphaFoldDB" id="A0AAV8BW86"/>
<accession>A0AAV8BW86</accession>